<dbReference type="InterPro" id="IPR016181">
    <property type="entry name" value="Acyl_CoA_acyltransferase"/>
</dbReference>
<dbReference type="CDD" id="cd04301">
    <property type="entry name" value="NAT_SF"/>
    <property type="match status" value="1"/>
</dbReference>
<organism evidence="3 4">
    <name type="scientific">Mycobacterium paragordonae</name>
    <dbReference type="NCBI Taxonomy" id="1389713"/>
    <lineage>
        <taxon>Bacteria</taxon>
        <taxon>Bacillati</taxon>
        <taxon>Actinomycetota</taxon>
        <taxon>Actinomycetes</taxon>
        <taxon>Mycobacteriales</taxon>
        <taxon>Mycobacteriaceae</taxon>
        <taxon>Mycobacterium</taxon>
    </lineage>
</organism>
<dbReference type="Gene3D" id="3.40.630.30">
    <property type="match status" value="1"/>
</dbReference>
<gene>
    <name evidence="3" type="ORF">MPRG_59510</name>
</gene>
<dbReference type="InterPro" id="IPR052523">
    <property type="entry name" value="Trichothecene_AcTrans"/>
</dbReference>
<dbReference type="InterPro" id="IPR000182">
    <property type="entry name" value="GNAT_dom"/>
</dbReference>
<dbReference type="PANTHER" id="PTHR42791:SF1">
    <property type="entry name" value="N-ACETYLTRANSFERASE DOMAIN-CONTAINING PROTEIN"/>
    <property type="match status" value="1"/>
</dbReference>
<reference evidence="3 4" key="1">
    <citation type="journal article" date="2019" name="Emerg. Microbes Infect.">
        <title>Comprehensive subspecies identification of 175 nontuberculous mycobacteria species based on 7547 genomic profiles.</title>
        <authorList>
            <person name="Matsumoto Y."/>
            <person name="Kinjo T."/>
            <person name="Motooka D."/>
            <person name="Nabeya D."/>
            <person name="Jung N."/>
            <person name="Uechi K."/>
            <person name="Horii T."/>
            <person name="Iida T."/>
            <person name="Fujita J."/>
            <person name="Nakamura S."/>
        </authorList>
    </citation>
    <scope>NUCLEOTIDE SEQUENCE [LARGE SCALE GENOMIC DNA]</scope>
    <source>
        <strain evidence="3 4">JCM 18565</strain>
    </source>
</reference>
<keyword evidence="4" id="KW-1185">Reference proteome</keyword>
<evidence type="ECO:0000259" key="2">
    <source>
        <dbReference type="PROSITE" id="PS51186"/>
    </source>
</evidence>
<dbReference type="PROSITE" id="PS51186">
    <property type="entry name" value="GNAT"/>
    <property type="match status" value="1"/>
</dbReference>
<comment type="caution">
    <text evidence="3">The sequence shown here is derived from an EMBL/GenBank/DDBJ whole genome shotgun (WGS) entry which is preliminary data.</text>
</comment>
<protein>
    <recommendedName>
        <fullName evidence="2">N-acetyltransferase domain-containing protein</fullName>
    </recommendedName>
</protein>
<proteinExistence type="predicted"/>
<evidence type="ECO:0000256" key="1">
    <source>
        <dbReference type="SAM" id="MobiDB-lite"/>
    </source>
</evidence>
<dbReference type="SUPFAM" id="SSF55729">
    <property type="entry name" value="Acyl-CoA N-acyltransferases (Nat)"/>
    <property type="match status" value="1"/>
</dbReference>
<feature type="region of interest" description="Disordered" evidence="1">
    <location>
        <begin position="1"/>
        <end position="22"/>
    </location>
</feature>
<accession>A0ABQ1CDX6</accession>
<evidence type="ECO:0000313" key="4">
    <source>
        <dbReference type="Proteomes" id="UP000465240"/>
    </source>
</evidence>
<feature type="domain" description="N-acetyltransferase" evidence="2">
    <location>
        <begin position="185"/>
        <end position="269"/>
    </location>
</feature>
<name>A0ABQ1CDX6_9MYCO</name>
<dbReference type="Proteomes" id="UP000465240">
    <property type="component" value="Unassembled WGS sequence"/>
</dbReference>
<sequence length="269" mass="30052">MRGCAGAGASRDWQPDSPVTAAMPAPAASCAIARLEMPVIASGYPRPSSSHLHWTGWRAQRDPPTVSGVTAQARPARKADVRELSRTLGRAFFDDPVTMWILPDDDARRKHMGRVFATMTRHHHLPRGGVEVACDGPGIGAAALWDPPNQWKESRWAELAQLPTFLWAFGTRSQRGRTLQEIMKRAHPEEPHWYLAVLGSDPSVRGQGFGQVLMRSRLQRCDAEYCPAYLESSKPENVPYYERFGFRVTGEITIPDGGPTLWPMWRDPQ</sequence>
<dbReference type="Pfam" id="PF13673">
    <property type="entry name" value="Acetyltransf_10"/>
    <property type="match status" value="1"/>
</dbReference>
<evidence type="ECO:0000313" key="3">
    <source>
        <dbReference type="EMBL" id="GFG82675.1"/>
    </source>
</evidence>
<dbReference type="EMBL" id="BLKX01000001">
    <property type="protein sequence ID" value="GFG82675.1"/>
    <property type="molecule type" value="Genomic_DNA"/>
</dbReference>
<dbReference type="PANTHER" id="PTHR42791">
    <property type="entry name" value="GNAT FAMILY ACETYLTRANSFERASE"/>
    <property type="match status" value="1"/>
</dbReference>